<feature type="transmembrane region" description="Helical" evidence="1">
    <location>
        <begin position="62"/>
        <end position="81"/>
    </location>
</feature>
<proteinExistence type="predicted"/>
<evidence type="ECO:0000313" key="2">
    <source>
        <dbReference type="EMBL" id="CAF4279887.1"/>
    </source>
</evidence>
<keyword evidence="1" id="KW-1133">Transmembrane helix</keyword>
<evidence type="ECO:0000313" key="3">
    <source>
        <dbReference type="Proteomes" id="UP000663844"/>
    </source>
</evidence>
<gene>
    <name evidence="2" type="ORF">OXD698_LOCUS44996</name>
</gene>
<dbReference type="AlphaFoldDB" id="A0A820GID2"/>
<reference evidence="2" key="1">
    <citation type="submission" date="2021-02" db="EMBL/GenBank/DDBJ databases">
        <authorList>
            <person name="Nowell W R."/>
        </authorList>
    </citation>
    <scope>NUCLEOTIDE SEQUENCE</scope>
</reference>
<accession>A0A820GID2</accession>
<name>A0A820GID2_9BILA</name>
<evidence type="ECO:0000256" key="1">
    <source>
        <dbReference type="SAM" id="Phobius"/>
    </source>
</evidence>
<sequence>IVRKMRETTAIRQGQELDRRDYIVIRRMGLNMMILSMMVLKFMIIYIKDIIQNHYESILYRVQWLSSSVGSGLFSITLPFITTRLRDILKPNGIAPINNQHMT</sequence>
<comment type="caution">
    <text evidence="2">The sequence shown here is derived from an EMBL/GenBank/DDBJ whole genome shotgun (WGS) entry which is preliminary data.</text>
</comment>
<feature type="transmembrane region" description="Helical" evidence="1">
    <location>
        <begin position="28"/>
        <end position="47"/>
    </location>
</feature>
<dbReference type="EMBL" id="CAJOAZ010014403">
    <property type="protein sequence ID" value="CAF4279887.1"/>
    <property type="molecule type" value="Genomic_DNA"/>
</dbReference>
<keyword evidence="1" id="KW-0472">Membrane</keyword>
<feature type="non-terminal residue" evidence="2">
    <location>
        <position position="1"/>
    </location>
</feature>
<organism evidence="2 3">
    <name type="scientific">Adineta steineri</name>
    <dbReference type="NCBI Taxonomy" id="433720"/>
    <lineage>
        <taxon>Eukaryota</taxon>
        <taxon>Metazoa</taxon>
        <taxon>Spiralia</taxon>
        <taxon>Gnathifera</taxon>
        <taxon>Rotifera</taxon>
        <taxon>Eurotatoria</taxon>
        <taxon>Bdelloidea</taxon>
        <taxon>Adinetida</taxon>
        <taxon>Adinetidae</taxon>
        <taxon>Adineta</taxon>
    </lineage>
</organism>
<protein>
    <submittedName>
        <fullName evidence="2">Uncharacterized protein</fullName>
    </submittedName>
</protein>
<dbReference type="Proteomes" id="UP000663844">
    <property type="component" value="Unassembled WGS sequence"/>
</dbReference>
<keyword evidence="1" id="KW-0812">Transmembrane</keyword>